<dbReference type="PROSITE" id="PS51186">
    <property type="entry name" value="GNAT"/>
    <property type="match status" value="1"/>
</dbReference>
<reference evidence="5 6" key="1">
    <citation type="submission" date="2018-10" db="EMBL/GenBank/DDBJ databases">
        <authorList>
            <person name="Li J."/>
        </authorList>
    </citation>
    <scope>NUCLEOTIDE SEQUENCE [LARGE SCALE GENOMIC DNA]</scope>
    <source>
        <strain evidence="5 6">JCM 11654</strain>
    </source>
</reference>
<accession>A0A3L7AXC5</accession>
<comment type="caution">
    <text evidence="5">The sequence shown here is derived from an EMBL/GenBank/DDBJ whole genome shotgun (WGS) entry which is preliminary data.</text>
</comment>
<evidence type="ECO:0000313" key="4">
    <source>
        <dbReference type="EMBL" id="RLP80770.1"/>
    </source>
</evidence>
<dbReference type="Pfam" id="PF00583">
    <property type="entry name" value="Acetyltransf_1"/>
    <property type="match status" value="1"/>
</dbReference>
<keyword evidence="6" id="KW-1185">Reference proteome</keyword>
<dbReference type="SUPFAM" id="SSF55729">
    <property type="entry name" value="Acyl-CoA N-acyltransferases (Nat)"/>
    <property type="match status" value="1"/>
</dbReference>
<dbReference type="EMBL" id="RCUY01000001">
    <property type="protein sequence ID" value="RLP84555.1"/>
    <property type="molecule type" value="Genomic_DNA"/>
</dbReference>
<sequence>MSGDVLIRLARPDEFEAIDTLIRAAYTHDYGEKGHATDAMQFASTRAQNYDVWVAEDATGALVGSVTTRRIGVPPLHEDVRADELDLRLLGVAPEARRRGIAAALMQHVINNARGLGWHGVFLKTGPGMTGAHGLYEHLGFIRVPERDGLWIGGRKVLDLFTYVYPLVDAAGSQRLAS</sequence>
<dbReference type="CDD" id="cd04301">
    <property type="entry name" value="NAT_SF"/>
    <property type="match status" value="1"/>
</dbReference>
<name>A0A3L7AXC5_9MICO</name>
<evidence type="ECO:0000256" key="1">
    <source>
        <dbReference type="ARBA" id="ARBA00022679"/>
    </source>
</evidence>
<evidence type="ECO:0000313" key="5">
    <source>
        <dbReference type="EMBL" id="RLP84555.1"/>
    </source>
</evidence>
<keyword evidence="2" id="KW-0012">Acyltransferase</keyword>
<dbReference type="OrthoDB" id="273614at2"/>
<dbReference type="GO" id="GO:0016747">
    <property type="term" value="F:acyltransferase activity, transferring groups other than amino-acyl groups"/>
    <property type="evidence" value="ECO:0007669"/>
    <property type="project" value="InterPro"/>
</dbReference>
<dbReference type="EMBL" id="RCUY01000011">
    <property type="protein sequence ID" value="RLP80770.1"/>
    <property type="molecule type" value="Genomic_DNA"/>
</dbReference>
<dbReference type="AlphaFoldDB" id="A0A3L7AXC5"/>
<dbReference type="Proteomes" id="UP000269438">
    <property type="component" value="Unassembled WGS sequence"/>
</dbReference>
<evidence type="ECO:0000259" key="3">
    <source>
        <dbReference type="PROSITE" id="PS51186"/>
    </source>
</evidence>
<dbReference type="Gene3D" id="3.40.630.30">
    <property type="match status" value="1"/>
</dbReference>
<dbReference type="InterPro" id="IPR016181">
    <property type="entry name" value="Acyl_CoA_acyltransferase"/>
</dbReference>
<dbReference type="InterPro" id="IPR000182">
    <property type="entry name" value="GNAT_dom"/>
</dbReference>
<gene>
    <name evidence="5" type="ORF">D9V34_00710</name>
    <name evidence="4" type="ORF">D9V34_13005</name>
</gene>
<proteinExistence type="predicted"/>
<dbReference type="PANTHER" id="PTHR43877">
    <property type="entry name" value="AMINOALKYLPHOSPHONATE N-ACETYLTRANSFERASE-RELATED-RELATED"/>
    <property type="match status" value="1"/>
</dbReference>
<evidence type="ECO:0000313" key="6">
    <source>
        <dbReference type="Proteomes" id="UP000269438"/>
    </source>
</evidence>
<dbReference type="InterPro" id="IPR050832">
    <property type="entry name" value="Bact_Acetyltransf"/>
</dbReference>
<dbReference type="RefSeq" id="WP_121687040.1">
    <property type="nucleotide sequence ID" value="NZ_RCUY01000001.1"/>
</dbReference>
<evidence type="ECO:0000256" key="2">
    <source>
        <dbReference type="ARBA" id="ARBA00023315"/>
    </source>
</evidence>
<feature type="domain" description="N-acetyltransferase" evidence="3">
    <location>
        <begin position="5"/>
        <end position="164"/>
    </location>
</feature>
<protein>
    <submittedName>
        <fullName evidence="5">GNAT family N-acetyltransferase</fullName>
    </submittedName>
</protein>
<keyword evidence="1 5" id="KW-0808">Transferase</keyword>
<organism evidence="5 6">
    <name type="scientific">Mycetocola lacteus</name>
    <dbReference type="NCBI Taxonomy" id="76637"/>
    <lineage>
        <taxon>Bacteria</taxon>
        <taxon>Bacillati</taxon>
        <taxon>Actinomycetota</taxon>
        <taxon>Actinomycetes</taxon>
        <taxon>Micrococcales</taxon>
        <taxon>Microbacteriaceae</taxon>
        <taxon>Mycetocola</taxon>
    </lineage>
</organism>